<gene>
    <name evidence="1" type="ORF">SAMN05421842_103136</name>
</gene>
<dbReference type="AlphaFoldDB" id="A0A1I1J0A3"/>
<accession>A0A1I1J0A3</accession>
<protein>
    <submittedName>
        <fullName evidence="1">Uncharacterized protein</fullName>
    </submittedName>
</protein>
<name>A0A1I1J0A3_9CLOT</name>
<dbReference type="RefSeq" id="WP_175559929.1">
    <property type="nucleotide sequence ID" value="NZ_FOMG01000003.1"/>
</dbReference>
<organism evidence="1 2">
    <name type="scientific">Clostridium uliginosum</name>
    <dbReference type="NCBI Taxonomy" id="119641"/>
    <lineage>
        <taxon>Bacteria</taxon>
        <taxon>Bacillati</taxon>
        <taxon>Bacillota</taxon>
        <taxon>Clostridia</taxon>
        <taxon>Eubacteriales</taxon>
        <taxon>Clostridiaceae</taxon>
        <taxon>Clostridium</taxon>
    </lineage>
</organism>
<dbReference type="EMBL" id="FOMG01000003">
    <property type="protein sequence ID" value="SFC41845.1"/>
    <property type="molecule type" value="Genomic_DNA"/>
</dbReference>
<evidence type="ECO:0000313" key="1">
    <source>
        <dbReference type="EMBL" id="SFC41845.1"/>
    </source>
</evidence>
<dbReference type="Proteomes" id="UP000199263">
    <property type="component" value="Unassembled WGS sequence"/>
</dbReference>
<keyword evidence="2" id="KW-1185">Reference proteome</keyword>
<proteinExistence type="predicted"/>
<dbReference type="STRING" id="119641.SAMN05421842_103136"/>
<sequence>MWLTFGYDDIEYLMVSTKNDRKQLIDFIINDKTINCNIEEKYELISKIIVYNVINKDW</sequence>
<evidence type="ECO:0000313" key="2">
    <source>
        <dbReference type="Proteomes" id="UP000199263"/>
    </source>
</evidence>
<reference evidence="1 2" key="1">
    <citation type="submission" date="2016-10" db="EMBL/GenBank/DDBJ databases">
        <authorList>
            <person name="de Groot N.N."/>
        </authorList>
    </citation>
    <scope>NUCLEOTIDE SEQUENCE [LARGE SCALE GENOMIC DNA]</scope>
    <source>
        <strain evidence="1 2">DSM 12992</strain>
    </source>
</reference>